<evidence type="ECO:0000256" key="3">
    <source>
        <dbReference type="ARBA" id="ARBA00022837"/>
    </source>
</evidence>
<dbReference type="OrthoDB" id="343296at2759"/>
<dbReference type="PANTHER" id="PTHR23048">
    <property type="entry name" value="MYOSIN LIGHT CHAIN 1, 3"/>
    <property type="match status" value="1"/>
</dbReference>
<dbReference type="PROSITE" id="PS50222">
    <property type="entry name" value="EF_HAND_2"/>
    <property type="match status" value="4"/>
</dbReference>
<feature type="domain" description="EF-hand" evidence="4">
    <location>
        <begin position="150"/>
        <end position="182"/>
    </location>
</feature>
<dbReference type="InterPro" id="IPR002048">
    <property type="entry name" value="EF_hand_dom"/>
</dbReference>
<evidence type="ECO:0000259" key="4">
    <source>
        <dbReference type="PROSITE" id="PS50222"/>
    </source>
</evidence>
<comment type="caution">
    <text evidence="5">The sequence shown here is derived from an EMBL/GenBank/DDBJ whole genome shotgun (WGS) entry which is preliminary data.</text>
</comment>
<evidence type="ECO:0000313" key="5">
    <source>
        <dbReference type="EMBL" id="OWF43529.1"/>
    </source>
</evidence>
<sequence>MIGSRSQQITTEVEQLLASLPEQNVVAKHTNSRVDAAFEKYYRECFDIFDEDKSGNIDSRELGNVLRALGFNPTEQNVKEYLTKIDTDKSNTIEYEEFRNFIINLEQKKPEPDQLRSDLLAAFKLFDLDGNGFLSSDELKNIVKTMGESLTEDDCKNLVQEADSDNDGHVDYAEFVERMLKL</sequence>
<accession>A0A210Q4C1</accession>
<name>A0A210Q4C1_MIZYE</name>
<dbReference type="FunFam" id="1.10.238.10:FF:000336">
    <property type="entry name" value="HLH domain-containing protein"/>
    <property type="match status" value="1"/>
</dbReference>
<organism evidence="5 6">
    <name type="scientific">Mizuhopecten yessoensis</name>
    <name type="common">Japanese scallop</name>
    <name type="synonym">Patinopecten yessoensis</name>
    <dbReference type="NCBI Taxonomy" id="6573"/>
    <lineage>
        <taxon>Eukaryota</taxon>
        <taxon>Metazoa</taxon>
        <taxon>Spiralia</taxon>
        <taxon>Lophotrochozoa</taxon>
        <taxon>Mollusca</taxon>
        <taxon>Bivalvia</taxon>
        <taxon>Autobranchia</taxon>
        <taxon>Pteriomorphia</taxon>
        <taxon>Pectinida</taxon>
        <taxon>Pectinoidea</taxon>
        <taxon>Pectinidae</taxon>
        <taxon>Mizuhopecten</taxon>
    </lineage>
</organism>
<dbReference type="InterPro" id="IPR050230">
    <property type="entry name" value="CALM/Myosin/TropC-like"/>
</dbReference>
<gene>
    <name evidence="5" type="ORF">KP79_PYT09513</name>
</gene>
<dbReference type="FunFam" id="1.10.238.10:FF:000181">
    <property type="entry name" value="CALML5 isoform 1"/>
    <property type="match status" value="1"/>
</dbReference>
<keyword evidence="1" id="KW-0479">Metal-binding</keyword>
<dbReference type="PANTHER" id="PTHR23048:SF0">
    <property type="entry name" value="CALMODULIN LIKE 3"/>
    <property type="match status" value="1"/>
</dbReference>
<feature type="domain" description="EF-hand" evidence="4">
    <location>
        <begin position="73"/>
        <end position="108"/>
    </location>
</feature>
<dbReference type="PROSITE" id="PS00018">
    <property type="entry name" value="EF_HAND_1"/>
    <property type="match status" value="4"/>
</dbReference>
<dbReference type="InterPro" id="IPR018247">
    <property type="entry name" value="EF_Hand_1_Ca_BS"/>
</dbReference>
<dbReference type="SUPFAM" id="SSF47473">
    <property type="entry name" value="EF-hand"/>
    <property type="match status" value="1"/>
</dbReference>
<dbReference type="STRING" id="6573.A0A210Q4C1"/>
<dbReference type="Proteomes" id="UP000242188">
    <property type="component" value="Unassembled WGS sequence"/>
</dbReference>
<evidence type="ECO:0000256" key="2">
    <source>
        <dbReference type="ARBA" id="ARBA00022737"/>
    </source>
</evidence>
<dbReference type="GO" id="GO:0005509">
    <property type="term" value="F:calcium ion binding"/>
    <property type="evidence" value="ECO:0007669"/>
    <property type="project" value="InterPro"/>
</dbReference>
<evidence type="ECO:0000313" key="6">
    <source>
        <dbReference type="Proteomes" id="UP000242188"/>
    </source>
</evidence>
<dbReference type="SMART" id="SM00054">
    <property type="entry name" value="EFh"/>
    <property type="match status" value="4"/>
</dbReference>
<dbReference type="Gene3D" id="1.10.238.10">
    <property type="entry name" value="EF-hand"/>
    <property type="match status" value="2"/>
</dbReference>
<keyword evidence="2" id="KW-0677">Repeat</keyword>
<reference evidence="5 6" key="1">
    <citation type="journal article" date="2017" name="Nat. Ecol. Evol.">
        <title>Scallop genome provides insights into evolution of bilaterian karyotype and development.</title>
        <authorList>
            <person name="Wang S."/>
            <person name="Zhang J."/>
            <person name="Jiao W."/>
            <person name="Li J."/>
            <person name="Xun X."/>
            <person name="Sun Y."/>
            <person name="Guo X."/>
            <person name="Huan P."/>
            <person name="Dong B."/>
            <person name="Zhang L."/>
            <person name="Hu X."/>
            <person name="Sun X."/>
            <person name="Wang J."/>
            <person name="Zhao C."/>
            <person name="Wang Y."/>
            <person name="Wang D."/>
            <person name="Huang X."/>
            <person name="Wang R."/>
            <person name="Lv J."/>
            <person name="Li Y."/>
            <person name="Zhang Z."/>
            <person name="Liu B."/>
            <person name="Lu W."/>
            <person name="Hui Y."/>
            <person name="Liang J."/>
            <person name="Zhou Z."/>
            <person name="Hou R."/>
            <person name="Li X."/>
            <person name="Liu Y."/>
            <person name="Li H."/>
            <person name="Ning X."/>
            <person name="Lin Y."/>
            <person name="Zhao L."/>
            <person name="Xing Q."/>
            <person name="Dou J."/>
            <person name="Li Y."/>
            <person name="Mao J."/>
            <person name="Guo H."/>
            <person name="Dou H."/>
            <person name="Li T."/>
            <person name="Mu C."/>
            <person name="Jiang W."/>
            <person name="Fu Q."/>
            <person name="Fu X."/>
            <person name="Miao Y."/>
            <person name="Liu J."/>
            <person name="Yu Q."/>
            <person name="Li R."/>
            <person name="Liao H."/>
            <person name="Li X."/>
            <person name="Kong Y."/>
            <person name="Jiang Z."/>
            <person name="Chourrout D."/>
            <person name="Li R."/>
            <person name="Bao Z."/>
        </authorList>
    </citation>
    <scope>NUCLEOTIDE SEQUENCE [LARGE SCALE GENOMIC DNA]</scope>
    <source>
        <strain evidence="5 6">PY_sf001</strain>
    </source>
</reference>
<dbReference type="AlphaFoldDB" id="A0A210Q4C1"/>
<feature type="domain" description="EF-hand" evidence="4">
    <location>
        <begin position="37"/>
        <end position="72"/>
    </location>
</feature>
<dbReference type="InterPro" id="IPR011992">
    <property type="entry name" value="EF-hand-dom_pair"/>
</dbReference>
<protein>
    <submittedName>
        <fullName evidence="5">Calmodulin</fullName>
    </submittedName>
</protein>
<dbReference type="CDD" id="cd00051">
    <property type="entry name" value="EFh"/>
    <property type="match status" value="1"/>
</dbReference>
<feature type="domain" description="EF-hand" evidence="4">
    <location>
        <begin position="114"/>
        <end position="149"/>
    </location>
</feature>
<keyword evidence="3" id="KW-0106">Calcium</keyword>
<keyword evidence="6" id="KW-1185">Reference proteome</keyword>
<proteinExistence type="predicted"/>
<dbReference type="Pfam" id="PF13499">
    <property type="entry name" value="EF-hand_7"/>
    <property type="match status" value="2"/>
</dbReference>
<dbReference type="GO" id="GO:0016460">
    <property type="term" value="C:myosin II complex"/>
    <property type="evidence" value="ECO:0007669"/>
    <property type="project" value="TreeGrafter"/>
</dbReference>
<dbReference type="EMBL" id="NEDP02005069">
    <property type="protein sequence ID" value="OWF43529.1"/>
    <property type="molecule type" value="Genomic_DNA"/>
</dbReference>
<evidence type="ECO:0000256" key="1">
    <source>
        <dbReference type="ARBA" id="ARBA00022723"/>
    </source>
</evidence>